<dbReference type="PANTHER" id="PTHR46890:SF48">
    <property type="entry name" value="RNA-DIRECTED DNA POLYMERASE"/>
    <property type="match status" value="1"/>
</dbReference>
<comment type="caution">
    <text evidence="2">The sequence shown here is derived from an EMBL/GenBank/DDBJ whole genome shotgun (WGS) entry which is preliminary data.</text>
</comment>
<feature type="domain" description="Reverse transcriptase" evidence="1">
    <location>
        <begin position="76"/>
        <end position="177"/>
    </location>
</feature>
<dbReference type="InterPro" id="IPR043502">
    <property type="entry name" value="DNA/RNA_pol_sf"/>
</dbReference>
<evidence type="ECO:0000259" key="1">
    <source>
        <dbReference type="Pfam" id="PF00078"/>
    </source>
</evidence>
<sequence length="179" mass="20281">MLVAPFNSDEFKNAVFQMHSDKAPGPDGLNPAFYKRFWSLFGEEIVATCKKWLLGGSLPDTLGDTNIVLIPKCEQPKNMKDLRPISLCNVIYKILAKVLVNRLQKVLDKCISKEQSGFVTGRSITENVLVASEITHYLKCKTRGNKGEAALKIDISKVYDRVNWNYLFCIMEKMGFDRV</sequence>
<dbReference type="AlphaFoldDB" id="A0A392NI58"/>
<evidence type="ECO:0000313" key="2">
    <source>
        <dbReference type="EMBL" id="MCH99462.1"/>
    </source>
</evidence>
<keyword evidence="2" id="KW-0808">Transferase</keyword>
<keyword evidence="3" id="KW-1185">Reference proteome</keyword>
<reference evidence="2 3" key="1">
    <citation type="journal article" date="2018" name="Front. Plant Sci.">
        <title>Red Clover (Trifolium pratense) and Zigzag Clover (T. medium) - A Picture of Genomic Similarities and Differences.</title>
        <authorList>
            <person name="Dluhosova J."/>
            <person name="Istvanek J."/>
            <person name="Nedelnik J."/>
            <person name="Repkova J."/>
        </authorList>
    </citation>
    <scope>NUCLEOTIDE SEQUENCE [LARGE SCALE GENOMIC DNA]</scope>
    <source>
        <strain evidence="3">cv. 10/8</strain>
        <tissue evidence="2">Leaf</tissue>
    </source>
</reference>
<organism evidence="2 3">
    <name type="scientific">Trifolium medium</name>
    <dbReference type="NCBI Taxonomy" id="97028"/>
    <lineage>
        <taxon>Eukaryota</taxon>
        <taxon>Viridiplantae</taxon>
        <taxon>Streptophyta</taxon>
        <taxon>Embryophyta</taxon>
        <taxon>Tracheophyta</taxon>
        <taxon>Spermatophyta</taxon>
        <taxon>Magnoliopsida</taxon>
        <taxon>eudicotyledons</taxon>
        <taxon>Gunneridae</taxon>
        <taxon>Pentapetalae</taxon>
        <taxon>rosids</taxon>
        <taxon>fabids</taxon>
        <taxon>Fabales</taxon>
        <taxon>Fabaceae</taxon>
        <taxon>Papilionoideae</taxon>
        <taxon>50 kb inversion clade</taxon>
        <taxon>NPAAA clade</taxon>
        <taxon>Hologalegina</taxon>
        <taxon>IRL clade</taxon>
        <taxon>Trifolieae</taxon>
        <taxon>Trifolium</taxon>
    </lineage>
</organism>
<protein>
    <submittedName>
        <fullName evidence="2">RNA-directed DNA polymerase (Reverse transcriptase)</fullName>
    </submittedName>
</protein>
<evidence type="ECO:0000313" key="3">
    <source>
        <dbReference type="Proteomes" id="UP000265520"/>
    </source>
</evidence>
<dbReference type="InterPro" id="IPR000477">
    <property type="entry name" value="RT_dom"/>
</dbReference>
<proteinExistence type="predicted"/>
<dbReference type="Pfam" id="PF00078">
    <property type="entry name" value="RVT_1"/>
    <property type="match status" value="1"/>
</dbReference>
<dbReference type="GO" id="GO:0003964">
    <property type="term" value="F:RNA-directed DNA polymerase activity"/>
    <property type="evidence" value="ECO:0007669"/>
    <property type="project" value="UniProtKB-KW"/>
</dbReference>
<keyword evidence="2" id="KW-0548">Nucleotidyltransferase</keyword>
<accession>A0A392NI58</accession>
<keyword evidence="2" id="KW-0695">RNA-directed DNA polymerase</keyword>
<name>A0A392NI58_9FABA</name>
<dbReference type="SUPFAM" id="SSF56672">
    <property type="entry name" value="DNA/RNA polymerases"/>
    <property type="match status" value="1"/>
</dbReference>
<dbReference type="EMBL" id="LXQA010040377">
    <property type="protein sequence ID" value="MCH99462.1"/>
    <property type="molecule type" value="Genomic_DNA"/>
</dbReference>
<dbReference type="PANTHER" id="PTHR46890">
    <property type="entry name" value="NON-LTR RETROLELEMENT REVERSE TRANSCRIPTASE-LIKE PROTEIN-RELATED"/>
    <property type="match status" value="1"/>
</dbReference>
<dbReference type="Proteomes" id="UP000265520">
    <property type="component" value="Unassembled WGS sequence"/>
</dbReference>
<dbReference type="InterPro" id="IPR052343">
    <property type="entry name" value="Retrotransposon-Effector_Assoc"/>
</dbReference>
<dbReference type="CDD" id="cd01650">
    <property type="entry name" value="RT_nLTR_like"/>
    <property type="match status" value="1"/>
</dbReference>